<dbReference type="PANTHER" id="PTHR23354">
    <property type="entry name" value="NUCLEOLAR PROTEIN 7/ESTROGEN RECEPTOR COACTIVATOR-RELATED"/>
    <property type="match status" value="1"/>
</dbReference>
<keyword evidence="1" id="KW-0472">Membrane</keyword>
<comment type="caution">
    <text evidence="2">The sequence shown here is derived from an EMBL/GenBank/DDBJ whole genome shotgun (WGS) entry which is preliminary data.</text>
</comment>
<dbReference type="PANTHER" id="PTHR23354:SF62">
    <property type="entry name" value="MUSTARD, ISOFORM V"/>
    <property type="match status" value="1"/>
</dbReference>
<keyword evidence="3" id="KW-1185">Reference proteome</keyword>
<keyword evidence="1" id="KW-0812">Transmembrane</keyword>
<feature type="transmembrane region" description="Helical" evidence="1">
    <location>
        <begin position="54"/>
        <end position="76"/>
    </location>
</feature>
<gene>
    <name evidence="2" type="ORF">K7X08_032644</name>
</gene>
<reference evidence="3" key="1">
    <citation type="journal article" date="2023" name="Proc. Natl. Acad. Sci. U.S.A.">
        <title>Genomic and structural basis for evolution of tropane alkaloid biosynthesis.</title>
        <authorList>
            <person name="Wanga Y.-J."/>
            <person name="Taina T."/>
            <person name="Yua J.-Y."/>
            <person name="Lia J."/>
            <person name="Xua B."/>
            <person name="Chenc J."/>
            <person name="D'Auriad J.C."/>
            <person name="Huanga J.-P."/>
            <person name="Huanga S.-X."/>
        </authorList>
    </citation>
    <scope>NUCLEOTIDE SEQUENCE [LARGE SCALE GENOMIC DNA]</scope>
    <source>
        <strain evidence="3">cv. KIB-2019</strain>
    </source>
</reference>
<dbReference type="OrthoDB" id="26679at2759"/>
<organism evidence="2 3">
    <name type="scientific">Anisodus acutangulus</name>
    <dbReference type="NCBI Taxonomy" id="402998"/>
    <lineage>
        <taxon>Eukaryota</taxon>
        <taxon>Viridiplantae</taxon>
        <taxon>Streptophyta</taxon>
        <taxon>Embryophyta</taxon>
        <taxon>Tracheophyta</taxon>
        <taxon>Spermatophyta</taxon>
        <taxon>Magnoliopsida</taxon>
        <taxon>eudicotyledons</taxon>
        <taxon>Gunneridae</taxon>
        <taxon>Pentapetalae</taxon>
        <taxon>asterids</taxon>
        <taxon>lamiids</taxon>
        <taxon>Solanales</taxon>
        <taxon>Solanaceae</taxon>
        <taxon>Solanoideae</taxon>
        <taxon>Hyoscyameae</taxon>
        <taxon>Anisodus</taxon>
    </lineage>
</organism>
<dbReference type="Proteomes" id="UP001152561">
    <property type="component" value="Unassembled WGS sequence"/>
</dbReference>
<evidence type="ECO:0000256" key="1">
    <source>
        <dbReference type="SAM" id="Phobius"/>
    </source>
</evidence>
<name>A0A9Q1R9V5_9SOLA</name>
<proteinExistence type="predicted"/>
<sequence length="84" mass="9276">MVVGDRNGGVSGGLVDAPLKPTTKRRYQGTNNSFVFSDVSGQPAIFRPTETSDIILSEITIISTLSWLELFLLLLFMDMFSHQP</sequence>
<evidence type="ECO:0000313" key="3">
    <source>
        <dbReference type="Proteomes" id="UP001152561"/>
    </source>
</evidence>
<protein>
    <submittedName>
        <fullName evidence="2">Uncharacterized protein</fullName>
    </submittedName>
</protein>
<evidence type="ECO:0000313" key="2">
    <source>
        <dbReference type="EMBL" id="KAJ8546570.1"/>
    </source>
</evidence>
<dbReference type="EMBL" id="JAJAGQ010000013">
    <property type="protein sequence ID" value="KAJ8546570.1"/>
    <property type="molecule type" value="Genomic_DNA"/>
</dbReference>
<keyword evidence="1" id="KW-1133">Transmembrane helix</keyword>
<dbReference type="AlphaFoldDB" id="A0A9Q1R9V5"/>
<accession>A0A9Q1R9V5</accession>